<dbReference type="PRINTS" id="PR00412">
    <property type="entry name" value="EPOXHYDRLASE"/>
</dbReference>
<dbReference type="EMBL" id="BONZ01000025">
    <property type="protein sequence ID" value="GIH14454.1"/>
    <property type="molecule type" value="Genomic_DNA"/>
</dbReference>
<dbReference type="InterPro" id="IPR010497">
    <property type="entry name" value="Epoxide_hydro_N"/>
</dbReference>
<dbReference type="GO" id="GO:0097176">
    <property type="term" value="P:epoxide metabolic process"/>
    <property type="evidence" value="ECO:0007669"/>
    <property type="project" value="TreeGrafter"/>
</dbReference>
<dbReference type="PANTHER" id="PTHR21661:SF35">
    <property type="entry name" value="EPOXIDE HYDROLASE"/>
    <property type="match status" value="1"/>
</dbReference>
<dbReference type="PANTHER" id="PTHR21661">
    <property type="entry name" value="EPOXIDE HYDROLASE 1-RELATED"/>
    <property type="match status" value="1"/>
</dbReference>
<dbReference type="Pfam" id="PF06441">
    <property type="entry name" value="EHN"/>
    <property type="match status" value="1"/>
</dbReference>
<evidence type="ECO:0000256" key="3">
    <source>
        <dbReference type="ARBA" id="ARBA00022801"/>
    </source>
</evidence>
<dbReference type="GO" id="GO:0004301">
    <property type="term" value="F:epoxide hydrolase activity"/>
    <property type="evidence" value="ECO:0007669"/>
    <property type="project" value="TreeGrafter"/>
</dbReference>
<evidence type="ECO:0000256" key="4">
    <source>
        <dbReference type="PIRSR" id="PIRSR001112-1"/>
    </source>
</evidence>
<feature type="active site" description="Proton acceptor" evidence="4">
    <location>
        <position position="387"/>
    </location>
</feature>
<dbReference type="RefSeq" id="WP_203918123.1">
    <property type="nucleotide sequence ID" value="NZ_BONZ01000025.1"/>
</dbReference>
<dbReference type="InterPro" id="IPR029058">
    <property type="entry name" value="AB_hydrolase_fold"/>
</dbReference>
<reference evidence="6" key="1">
    <citation type="submission" date="2021-01" db="EMBL/GenBank/DDBJ databases">
        <title>Whole genome shotgun sequence of Rugosimonospora africana NBRC 104875.</title>
        <authorList>
            <person name="Komaki H."/>
            <person name="Tamura T."/>
        </authorList>
    </citation>
    <scope>NUCLEOTIDE SEQUENCE</scope>
    <source>
        <strain evidence="6">NBRC 104875</strain>
    </source>
</reference>
<dbReference type="Proteomes" id="UP000642748">
    <property type="component" value="Unassembled WGS sequence"/>
</dbReference>
<feature type="domain" description="Epoxide hydrolase N-terminal" evidence="5">
    <location>
        <begin position="7"/>
        <end position="112"/>
    </location>
</feature>
<dbReference type="AlphaFoldDB" id="A0A8J3VPU0"/>
<dbReference type="SUPFAM" id="SSF53474">
    <property type="entry name" value="alpha/beta-Hydrolases"/>
    <property type="match status" value="1"/>
</dbReference>
<dbReference type="InterPro" id="IPR016292">
    <property type="entry name" value="Epoxide_hydrolase"/>
</dbReference>
<proteinExistence type="inferred from homology"/>
<evidence type="ECO:0000256" key="2">
    <source>
        <dbReference type="ARBA" id="ARBA00022797"/>
    </source>
</evidence>
<evidence type="ECO:0000313" key="6">
    <source>
        <dbReference type="EMBL" id="GIH14454.1"/>
    </source>
</evidence>
<keyword evidence="3" id="KW-0378">Hydrolase</keyword>
<gene>
    <name evidence="6" type="ORF">Raf01_26260</name>
</gene>
<feature type="active site" description="Proton donor" evidence="4">
    <location>
        <position position="325"/>
    </location>
</feature>
<dbReference type="Gene3D" id="3.40.50.1820">
    <property type="entry name" value="alpha/beta hydrolase"/>
    <property type="match status" value="1"/>
</dbReference>
<evidence type="ECO:0000313" key="7">
    <source>
        <dbReference type="Proteomes" id="UP000642748"/>
    </source>
</evidence>
<feature type="active site" description="Nucleophile" evidence="4">
    <location>
        <position position="181"/>
    </location>
</feature>
<keyword evidence="7" id="KW-1185">Reference proteome</keyword>
<dbReference type="InterPro" id="IPR000639">
    <property type="entry name" value="Epox_hydrolase-like"/>
</dbReference>
<evidence type="ECO:0000259" key="5">
    <source>
        <dbReference type="Pfam" id="PF06441"/>
    </source>
</evidence>
<accession>A0A8J3VPU0</accession>
<comment type="caution">
    <text evidence="6">The sequence shown here is derived from an EMBL/GenBank/DDBJ whole genome shotgun (WGS) entry which is preliminary data.</text>
</comment>
<dbReference type="PIRSF" id="PIRSF001112">
    <property type="entry name" value="Epoxide_hydrolase"/>
    <property type="match status" value="1"/>
</dbReference>
<sequence>MSSATAVRPFRVEIPEADLADLRQRVAATRWPDAETVPDQSQGVQLSRIQDLARYWGTDYDWRKAEAKLNALPQFVTTIDGLDIHFIHVRSPHPNAMPMIITHGWPGSILEMLKVIGPLTDPPAHGGRAEDAFDLVIPSLPGYGFSGKPTSTGWNPDRIASAWAELMGRLGYERYVAQGGDWGALVTDAFGRQAPSGLLGIHVNMPATVPGDIMKAILAGDPAPAELSDDEKAAYDTLTVFFAKQAGYGIIMQTRPQTVGYGLTDSPVGLAAFLLDHGDGDGQPAETFERVIETGQSGDLTRDDLLDDITLYWVTNSAVSSAQLYWENVNWQPNNYFFNATAQKTADIPVPVGVTVFPSELYRAPRSWTEQAYRQLIYFNQVDKGGHFAAWEQPGLFSNELREAFRSLR</sequence>
<protein>
    <submittedName>
        <fullName evidence="6">Multidrug MFS transporter</fullName>
    </submittedName>
</protein>
<name>A0A8J3VPU0_9ACTN</name>
<keyword evidence="2" id="KW-0058">Aromatic hydrocarbons catabolism</keyword>
<evidence type="ECO:0000256" key="1">
    <source>
        <dbReference type="ARBA" id="ARBA00010088"/>
    </source>
</evidence>
<comment type="similarity">
    <text evidence="1">Belongs to the peptidase S33 family.</text>
</comment>
<organism evidence="6 7">
    <name type="scientific">Rugosimonospora africana</name>
    <dbReference type="NCBI Taxonomy" id="556532"/>
    <lineage>
        <taxon>Bacteria</taxon>
        <taxon>Bacillati</taxon>
        <taxon>Actinomycetota</taxon>
        <taxon>Actinomycetes</taxon>
        <taxon>Micromonosporales</taxon>
        <taxon>Micromonosporaceae</taxon>
        <taxon>Rugosimonospora</taxon>
    </lineage>
</organism>